<reference evidence="1 2" key="1">
    <citation type="journal article" date="2018" name="PLoS Genet.">
        <title>Population sequencing reveals clonal diversity and ancestral inbreeding in the grapevine cultivar Chardonnay.</title>
        <authorList>
            <person name="Roach M.J."/>
            <person name="Johnson D.L."/>
            <person name="Bohlmann J."/>
            <person name="van Vuuren H.J."/>
            <person name="Jones S.J."/>
            <person name="Pretorius I.S."/>
            <person name="Schmidt S.A."/>
            <person name="Borneman A.R."/>
        </authorList>
    </citation>
    <scope>NUCLEOTIDE SEQUENCE [LARGE SCALE GENOMIC DNA]</scope>
    <source>
        <strain evidence="2">cv. Chardonnay</strain>
        <tissue evidence="1">Leaf</tissue>
    </source>
</reference>
<name>A0A438JEP8_VITVI</name>
<evidence type="ECO:0008006" key="3">
    <source>
        <dbReference type="Google" id="ProtNLM"/>
    </source>
</evidence>
<comment type="caution">
    <text evidence="1">The sequence shown here is derived from an EMBL/GenBank/DDBJ whole genome shotgun (WGS) entry which is preliminary data.</text>
</comment>
<evidence type="ECO:0000313" key="1">
    <source>
        <dbReference type="EMBL" id="RVX07433.1"/>
    </source>
</evidence>
<organism evidence="1 2">
    <name type="scientific">Vitis vinifera</name>
    <name type="common">Grape</name>
    <dbReference type="NCBI Taxonomy" id="29760"/>
    <lineage>
        <taxon>Eukaryota</taxon>
        <taxon>Viridiplantae</taxon>
        <taxon>Streptophyta</taxon>
        <taxon>Embryophyta</taxon>
        <taxon>Tracheophyta</taxon>
        <taxon>Spermatophyta</taxon>
        <taxon>Magnoliopsida</taxon>
        <taxon>eudicotyledons</taxon>
        <taxon>Gunneridae</taxon>
        <taxon>Pentapetalae</taxon>
        <taxon>rosids</taxon>
        <taxon>Vitales</taxon>
        <taxon>Vitaceae</taxon>
        <taxon>Viteae</taxon>
        <taxon>Vitis</taxon>
    </lineage>
</organism>
<dbReference type="SUPFAM" id="SSF56219">
    <property type="entry name" value="DNase I-like"/>
    <property type="match status" value="1"/>
</dbReference>
<proteinExistence type="predicted"/>
<dbReference type="PANTHER" id="PTHR33710">
    <property type="entry name" value="BNAC02G09200D PROTEIN"/>
    <property type="match status" value="1"/>
</dbReference>
<evidence type="ECO:0000313" key="2">
    <source>
        <dbReference type="Proteomes" id="UP000288805"/>
    </source>
</evidence>
<dbReference type="InterPro" id="IPR036691">
    <property type="entry name" value="Endo/exonu/phosph_ase_sf"/>
</dbReference>
<dbReference type="PANTHER" id="PTHR33710:SF71">
    <property type="entry name" value="ENDONUCLEASE_EXONUCLEASE_PHOSPHATASE DOMAIN-CONTAINING PROTEIN"/>
    <property type="match status" value="1"/>
</dbReference>
<gene>
    <name evidence="1" type="ORF">CK203_022579</name>
</gene>
<dbReference type="Proteomes" id="UP000288805">
    <property type="component" value="Unassembled WGS sequence"/>
</dbReference>
<dbReference type="EMBL" id="QGNW01000046">
    <property type="protein sequence ID" value="RVX07433.1"/>
    <property type="molecule type" value="Genomic_DNA"/>
</dbReference>
<sequence length="144" mass="16918">MFTDVYGPVLNEERECFWNELSDIRGLWNDPWCVGGDFNVVRFSRERRNCFRSSGSMRLFQEVIEDLELKDLPLFGGSFTWCGGLNKRLAFKLDRLLVSNDWEDHFNDLFQSILPKLVLDHAPILLDGRGDKDRKNFFRFETCG</sequence>
<accession>A0A438JEP8</accession>
<dbReference type="Gene3D" id="3.60.10.10">
    <property type="entry name" value="Endonuclease/exonuclease/phosphatase"/>
    <property type="match status" value="1"/>
</dbReference>
<dbReference type="AlphaFoldDB" id="A0A438JEP8"/>
<protein>
    <recommendedName>
        <fullName evidence="3">Endonuclease/exonuclease/phosphatase domain-containing protein</fullName>
    </recommendedName>
</protein>